<protein>
    <submittedName>
        <fullName evidence="5">Cd(II)/Pb(II)-responsive transcriptional regulator</fullName>
    </submittedName>
</protein>
<dbReference type="CDD" id="cd04784">
    <property type="entry name" value="HTH_CadR-PbrR"/>
    <property type="match status" value="1"/>
</dbReference>
<dbReference type="AlphaFoldDB" id="A0A0K6IUC7"/>
<dbReference type="Gene3D" id="1.10.1660.10">
    <property type="match status" value="1"/>
</dbReference>
<dbReference type="PROSITE" id="PS50937">
    <property type="entry name" value="HTH_MERR_2"/>
    <property type="match status" value="1"/>
</dbReference>
<evidence type="ECO:0000256" key="1">
    <source>
        <dbReference type="ARBA" id="ARBA00023015"/>
    </source>
</evidence>
<dbReference type="GO" id="GO:0003700">
    <property type="term" value="F:DNA-binding transcription factor activity"/>
    <property type="evidence" value="ECO:0007669"/>
    <property type="project" value="InterPro"/>
</dbReference>
<dbReference type="OrthoDB" id="9808480at2"/>
<keyword evidence="3" id="KW-0804">Transcription</keyword>
<accession>A0A0K6IUC7</accession>
<evidence type="ECO:0000256" key="3">
    <source>
        <dbReference type="ARBA" id="ARBA00023163"/>
    </source>
</evidence>
<dbReference type="RefSeq" id="WP_055464751.1">
    <property type="nucleotide sequence ID" value="NZ_CYHG01000021.1"/>
</dbReference>
<gene>
    <name evidence="5" type="ORF">Ga0061065_12129</name>
</gene>
<dbReference type="GO" id="GO:0046872">
    <property type="term" value="F:metal ion binding"/>
    <property type="evidence" value="ECO:0007669"/>
    <property type="project" value="InterPro"/>
</dbReference>
<reference evidence="6" key="1">
    <citation type="submission" date="2015-08" db="EMBL/GenBank/DDBJ databases">
        <authorList>
            <person name="Varghese N."/>
        </authorList>
    </citation>
    <scope>NUCLEOTIDE SEQUENCE [LARGE SCALE GENOMIC DNA]</scope>
    <source>
        <strain evidence="6">JCM 18476</strain>
    </source>
</reference>
<dbReference type="EMBL" id="CYHG01000021">
    <property type="protein sequence ID" value="CUB06716.1"/>
    <property type="molecule type" value="Genomic_DNA"/>
</dbReference>
<dbReference type="GO" id="GO:0003677">
    <property type="term" value="F:DNA binding"/>
    <property type="evidence" value="ECO:0007669"/>
    <property type="project" value="UniProtKB-KW"/>
</dbReference>
<dbReference type="SUPFAM" id="SSF46955">
    <property type="entry name" value="Putative DNA-binding domain"/>
    <property type="match status" value="1"/>
</dbReference>
<feature type="domain" description="HTH merR-type" evidence="4">
    <location>
        <begin position="1"/>
        <end position="69"/>
    </location>
</feature>
<evidence type="ECO:0000313" key="6">
    <source>
        <dbReference type="Proteomes" id="UP000182769"/>
    </source>
</evidence>
<name>A0A0K6IUC7_9GAMM</name>
<dbReference type="InterPro" id="IPR047057">
    <property type="entry name" value="MerR_fam"/>
</dbReference>
<keyword evidence="1" id="KW-0805">Transcription regulation</keyword>
<evidence type="ECO:0000313" key="5">
    <source>
        <dbReference type="EMBL" id="CUB06716.1"/>
    </source>
</evidence>
<dbReference type="NCBIfam" id="TIGR02047">
    <property type="entry name" value="CadR-PbrR"/>
    <property type="match status" value="1"/>
</dbReference>
<dbReference type="GO" id="GO:0045893">
    <property type="term" value="P:positive regulation of DNA-templated transcription"/>
    <property type="evidence" value="ECO:0007669"/>
    <property type="project" value="InterPro"/>
</dbReference>
<dbReference type="PRINTS" id="PR00040">
    <property type="entry name" value="HTHMERR"/>
</dbReference>
<dbReference type="Proteomes" id="UP000182769">
    <property type="component" value="Unassembled WGS sequence"/>
</dbReference>
<keyword evidence="6" id="KW-1185">Reference proteome</keyword>
<dbReference type="Pfam" id="PF13411">
    <property type="entry name" value="MerR_1"/>
    <property type="match status" value="1"/>
</dbReference>
<evidence type="ECO:0000256" key="2">
    <source>
        <dbReference type="ARBA" id="ARBA00023125"/>
    </source>
</evidence>
<proteinExistence type="predicted"/>
<dbReference type="InterPro" id="IPR009061">
    <property type="entry name" value="DNA-bd_dom_put_sf"/>
</dbReference>
<evidence type="ECO:0000259" key="4">
    <source>
        <dbReference type="PROSITE" id="PS50937"/>
    </source>
</evidence>
<dbReference type="PANTHER" id="PTHR30204">
    <property type="entry name" value="REDOX-CYCLING DRUG-SENSING TRANSCRIPTIONAL ACTIVATOR SOXR"/>
    <property type="match status" value="1"/>
</dbReference>
<dbReference type="PANTHER" id="PTHR30204:SF94">
    <property type="entry name" value="HEAVY METAL-DEPENDENT TRANSCRIPTIONAL REGULATOR HI_0293-RELATED"/>
    <property type="match status" value="1"/>
</dbReference>
<dbReference type="InterPro" id="IPR011791">
    <property type="entry name" value="CadR-PbrR"/>
</dbReference>
<dbReference type="STRING" id="1137284.GCA_001418205_03753"/>
<keyword evidence="2" id="KW-0238">DNA-binding</keyword>
<dbReference type="InterPro" id="IPR000551">
    <property type="entry name" value="MerR-type_HTH_dom"/>
</dbReference>
<sequence>MKIGELAKLTDTETVTIRFYERKGLMPPPERTTSNYRIYSDQHRERLLFIRHCRGIGINLDEIGQLLQCRDHPIDSCHHVNEMIDGHIVQTQRQIKELKQLEKQLRQLRTQCNQVVNPEGQAANCGILQFLENCQPEGVCSGHQHPQASD</sequence>
<dbReference type="SMART" id="SM00422">
    <property type="entry name" value="HTH_MERR"/>
    <property type="match status" value="1"/>
</dbReference>
<organism evidence="5 6">
    <name type="scientific">Marinomonas fungiae</name>
    <dbReference type="NCBI Taxonomy" id="1137284"/>
    <lineage>
        <taxon>Bacteria</taxon>
        <taxon>Pseudomonadati</taxon>
        <taxon>Pseudomonadota</taxon>
        <taxon>Gammaproteobacteria</taxon>
        <taxon>Oceanospirillales</taxon>
        <taxon>Oceanospirillaceae</taxon>
        <taxon>Marinomonas</taxon>
    </lineage>
</organism>